<feature type="transmembrane region" description="Helical" evidence="7">
    <location>
        <begin position="193"/>
        <end position="215"/>
    </location>
</feature>
<dbReference type="PANTHER" id="PTHR30460:SF0">
    <property type="entry name" value="MODERATE CONDUCTANCE MECHANOSENSITIVE CHANNEL YBIO"/>
    <property type="match status" value="1"/>
</dbReference>
<evidence type="ECO:0000259" key="8">
    <source>
        <dbReference type="Pfam" id="PF00924"/>
    </source>
</evidence>
<sequence length="612" mass="65894">MAENTSDAGLTFLAAGLQQFAERFIEGLHVRYLAWLAAPAEFETFRASFAQVSTSGFAMASQILLIVAIVAVPLVVGGRRIRIGTGTAWSRLLLSAMVAVIALAIGFVAARLLASQGLPVQTLQLWVTSTVAGWVVLIALHWLLLQQQPPEARLRRSRLTKFVRDLSLAILWAVAGLSLVASLRLWGAGAGMIDLWGTVVVTLPTLLLSTGAIWRHRRTLAGTVAGPRPRAFWRGSFARCWPAIVIGFILFIVVNAQVARTMGVALPGGAVAMTALIVIATPHLDAMIWDWAQRGLNSPNISTAAAAWRQTARFTVLIAVIASLGALWAAPLAVGFGIDLRHVALDAFKVALIGMFTAFCWNLIGTSIERVSRADRIAAAAGSTMTSSRLGTLVPLFGSIGKSLIVVFAFLSILVTVGVNVWPLITGLSFFGLAISFGTQALVKDVVSGMFFLIDDAFRYGEYIETTGAKGTVEKISLRSVSLRGSRGPIATVPYGQMGKVQNFSRDWVIDKIALRVSMDTDVELVRKIFKKIGEQISADPELNQNLLEPFKSQGSTEVEDGTLIVKAKFMAKPGTQFLIRKAAMKAILQAFRENGIRAVPKPFTGEVDPNA</sequence>
<dbReference type="SUPFAM" id="SSF82689">
    <property type="entry name" value="Mechanosensitive channel protein MscS (YggB), C-terminal domain"/>
    <property type="match status" value="1"/>
</dbReference>
<reference evidence="9" key="1">
    <citation type="submission" date="2022-06" db="EMBL/GenBank/DDBJ databases">
        <authorList>
            <person name="Sun Q."/>
        </authorList>
    </citation>
    <scope>NUCLEOTIDE SEQUENCE</scope>
    <source>
        <strain evidence="9">S101</strain>
    </source>
</reference>
<evidence type="ECO:0000256" key="7">
    <source>
        <dbReference type="SAM" id="Phobius"/>
    </source>
</evidence>
<evidence type="ECO:0000256" key="5">
    <source>
        <dbReference type="ARBA" id="ARBA00022989"/>
    </source>
</evidence>
<feature type="transmembrane region" description="Helical" evidence="7">
    <location>
        <begin position="350"/>
        <end position="369"/>
    </location>
</feature>
<protein>
    <submittedName>
        <fullName evidence="9">Mechanosensitive ion channel family protein</fullName>
    </submittedName>
</protein>
<proteinExistence type="inferred from homology"/>
<gene>
    <name evidence="9" type="ORF">NBH21_17510</name>
</gene>
<dbReference type="AlphaFoldDB" id="A0AAJ1BZ29"/>
<feature type="transmembrane region" description="Helical" evidence="7">
    <location>
        <begin position="88"/>
        <end position="113"/>
    </location>
</feature>
<dbReference type="GO" id="GO:0005886">
    <property type="term" value="C:plasma membrane"/>
    <property type="evidence" value="ECO:0007669"/>
    <property type="project" value="UniProtKB-SubCell"/>
</dbReference>
<dbReference type="Gene3D" id="3.30.70.100">
    <property type="match status" value="1"/>
</dbReference>
<feature type="transmembrane region" description="Helical" evidence="7">
    <location>
        <begin position="166"/>
        <end position="187"/>
    </location>
</feature>
<dbReference type="Gene3D" id="2.30.30.60">
    <property type="match status" value="1"/>
</dbReference>
<organism evidence="9 10">
    <name type="scientific">Ciceribacter sichuanensis</name>
    <dbReference type="NCBI Taxonomy" id="2949647"/>
    <lineage>
        <taxon>Bacteria</taxon>
        <taxon>Pseudomonadati</taxon>
        <taxon>Pseudomonadota</taxon>
        <taxon>Alphaproteobacteria</taxon>
        <taxon>Hyphomicrobiales</taxon>
        <taxon>Rhizobiaceae</taxon>
        <taxon>Ciceribacter</taxon>
    </lineage>
</organism>
<feature type="transmembrane region" description="Helical" evidence="7">
    <location>
        <begin position="56"/>
        <end position="76"/>
    </location>
</feature>
<dbReference type="Pfam" id="PF00924">
    <property type="entry name" value="MS_channel_2nd"/>
    <property type="match status" value="1"/>
</dbReference>
<dbReference type="Proteomes" id="UP001155380">
    <property type="component" value="Unassembled WGS sequence"/>
</dbReference>
<feature type="transmembrane region" description="Helical" evidence="7">
    <location>
        <begin position="236"/>
        <end position="258"/>
    </location>
</feature>
<dbReference type="InterPro" id="IPR045276">
    <property type="entry name" value="YbiO_bact"/>
</dbReference>
<comment type="similarity">
    <text evidence="2">Belongs to the MscS (TC 1.A.23) family.</text>
</comment>
<keyword evidence="3" id="KW-1003">Cell membrane</keyword>
<dbReference type="RefSeq" id="WP_252759580.1">
    <property type="nucleotide sequence ID" value="NZ_JAMXLX010000006.1"/>
</dbReference>
<evidence type="ECO:0000256" key="2">
    <source>
        <dbReference type="ARBA" id="ARBA00008017"/>
    </source>
</evidence>
<feature type="domain" description="Mechanosensitive ion channel MscS" evidence="8">
    <location>
        <begin position="442"/>
        <end position="506"/>
    </location>
</feature>
<evidence type="ECO:0000256" key="4">
    <source>
        <dbReference type="ARBA" id="ARBA00022692"/>
    </source>
</evidence>
<dbReference type="InterPro" id="IPR010920">
    <property type="entry name" value="LSM_dom_sf"/>
</dbReference>
<dbReference type="InterPro" id="IPR023408">
    <property type="entry name" value="MscS_beta-dom_sf"/>
</dbReference>
<feature type="transmembrane region" description="Helical" evidence="7">
    <location>
        <begin position="314"/>
        <end position="338"/>
    </location>
</feature>
<keyword evidence="4 7" id="KW-0812">Transmembrane</keyword>
<dbReference type="Gene3D" id="1.10.287.1260">
    <property type="match status" value="1"/>
</dbReference>
<dbReference type="SUPFAM" id="SSF82861">
    <property type="entry name" value="Mechanosensitive channel protein MscS (YggB), transmembrane region"/>
    <property type="match status" value="1"/>
</dbReference>
<evidence type="ECO:0000256" key="6">
    <source>
        <dbReference type="ARBA" id="ARBA00023136"/>
    </source>
</evidence>
<name>A0AAJ1BZ29_9HYPH</name>
<comment type="caution">
    <text evidence="9">The sequence shown here is derived from an EMBL/GenBank/DDBJ whole genome shotgun (WGS) entry which is preliminary data.</text>
</comment>
<dbReference type="InterPro" id="IPR011066">
    <property type="entry name" value="MscS_channel_C_sf"/>
</dbReference>
<feature type="transmembrane region" description="Helical" evidence="7">
    <location>
        <begin position="390"/>
        <end position="415"/>
    </location>
</feature>
<dbReference type="GO" id="GO:0008381">
    <property type="term" value="F:mechanosensitive monoatomic ion channel activity"/>
    <property type="evidence" value="ECO:0007669"/>
    <property type="project" value="InterPro"/>
</dbReference>
<dbReference type="PANTHER" id="PTHR30460">
    <property type="entry name" value="MODERATE CONDUCTANCE MECHANOSENSITIVE CHANNEL YBIO"/>
    <property type="match status" value="1"/>
</dbReference>
<dbReference type="InterPro" id="IPR011014">
    <property type="entry name" value="MscS_channel_TM-2"/>
</dbReference>
<feature type="transmembrane region" description="Helical" evidence="7">
    <location>
        <begin position="264"/>
        <end position="284"/>
    </location>
</feature>
<dbReference type="SUPFAM" id="SSF50182">
    <property type="entry name" value="Sm-like ribonucleoproteins"/>
    <property type="match status" value="1"/>
</dbReference>
<keyword evidence="5 7" id="KW-1133">Transmembrane helix</keyword>
<evidence type="ECO:0000313" key="9">
    <source>
        <dbReference type="EMBL" id="MCO5958577.1"/>
    </source>
</evidence>
<dbReference type="InterPro" id="IPR006685">
    <property type="entry name" value="MscS_channel_2nd"/>
</dbReference>
<evidence type="ECO:0000256" key="3">
    <source>
        <dbReference type="ARBA" id="ARBA00022475"/>
    </source>
</evidence>
<keyword evidence="6 7" id="KW-0472">Membrane</keyword>
<dbReference type="EMBL" id="JAMXLX010000006">
    <property type="protein sequence ID" value="MCO5958577.1"/>
    <property type="molecule type" value="Genomic_DNA"/>
</dbReference>
<comment type="subcellular location">
    <subcellularLocation>
        <location evidence="1">Cell membrane</location>
        <topology evidence="1">Multi-pass membrane protein</topology>
    </subcellularLocation>
</comment>
<evidence type="ECO:0000256" key="1">
    <source>
        <dbReference type="ARBA" id="ARBA00004651"/>
    </source>
</evidence>
<evidence type="ECO:0000313" key="10">
    <source>
        <dbReference type="Proteomes" id="UP001155380"/>
    </source>
</evidence>
<feature type="transmembrane region" description="Helical" evidence="7">
    <location>
        <begin position="125"/>
        <end position="145"/>
    </location>
</feature>
<accession>A0AAJ1BZ29</accession>